<organism evidence="2 3">
    <name type="scientific">Cinnamomum micranthum f. kanehirae</name>
    <dbReference type="NCBI Taxonomy" id="337451"/>
    <lineage>
        <taxon>Eukaryota</taxon>
        <taxon>Viridiplantae</taxon>
        <taxon>Streptophyta</taxon>
        <taxon>Embryophyta</taxon>
        <taxon>Tracheophyta</taxon>
        <taxon>Spermatophyta</taxon>
        <taxon>Magnoliopsida</taxon>
        <taxon>Magnoliidae</taxon>
        <taxon>Laurales</taxon>
        <taxon>Lauraceae</taxon>
        <taxon>Cinnamomum</taxon>
    </lineage>
</organism>
<sequence>MAESSCDAAVVAVTIEGSVHGISHQTQVSPHVIVDVAAVNGREVRDLDSEWVNSIKGKASHEPRKIKASFSSSFIHRIPPNLRHFDKKTYVPQIISIGPLHYAKRRCVLQAMEEHKWRYLQAILGRNGEDWLLQCLGKVKQLEEQARKCYSEEIDGLDSRSFVEMLVLDACFIIEFFCRFSGIISSDPGDPILNLVLCPTVITDLIMLENQIPFFILQELFNLMDISDSSLPEMARAVFKKSSSLRCMFTESRINYCDLQCHHLLHFLHLNCLLSFENEDPPSKHPGPIPCASELQEAGIKFKKGDASSFLQIKYREGNIEIPSLEISPMAEPMLLNLVSFEQCCPHIEPRITSYVLFMDQLVNSTRDVKLLSQKGIIIEDLGSSEDIAALFNKIGRDVWMDYEENYLNSVSERIRQRTKSYWPRLRATLMRDYFNNPWAFISFLAAVVLLVFTFFQTFFSTFPKFQLQK</sequence>
<accession>A0A443PVY9</accession>
<protein>
    <submittedName>
        <fullName evidence="2">UPF0481-like protein</fullName>
    </submittedName>
</protein>
<gene>
    <name evidence="2" type="ORF">CKAN_02425200</name>
</gene>
<dbReference type="AlphaFoldDB" id="A0A443PVY9"/>
<dbReference type="PANTHER" id="PTHR31170:SF25">
    <property type="entry name" value="BNAA09G04570D PROTEIN"/>
    <property type="match status" value="1"/>
</dbReference>
<name>A0A443PVY9_9MAGN</name>
<keyword evidence="1" id="KW-1133">Transmembrane helix</keyword>
<comment type="caution">
    <text evidence="2">The sequence shown here is derived from an EMBL/GenBank/DDBJ whole genome shotgun (WGS) entry which is preliminary data.</text>
</comment>
<evidence type="ECO:0000313" key="2">
    <source>
        <dbReference type="EMBL" id="RWR94935.1"/>
    </source>
</evidence>
<keyword evidence="1" id="KW-0812">Transmembrane</keyword>
<proteinExistence type="predicted"/>
<evidence type="ECO:0000313" key="3">
    <source>
        <dbReference type="Proteomes" id="UP000283530"/>
    </source>
</evidence>
<dbReference type="Pfam" id="PF03140">
    <property type="entry name" value="DUF247"/>
    <property type="match status" value="1"/>
</dbReference>
<keyword evidence="1" id="KW-0472">Membrane</keyword>
<evidence type="ECO:0000256" key="1">
    <source>
        <dbReference type="SAM" id="Phobius"/>
    </source>
</evidence>
<dbReference type="PANTHER" id="PTHR31170">
    <property type="entry name" value="BNAC04G53230D PROTEIN"/>
    <property type="match status" value="1"/>
</dbReference>
<feature type="transmembrane region" description="Helical" evidence="1">
    <location>
        <begin position="439"/>
        <end position="460"/>
    </location>
</feature>
<dbReference type="InterPro" id="IPR004158">
    <property type="entry name" value="DUF247_pln"/>
</dbReference>
<keyword evidence="3" id="KW-1185">Reference proteome</keyword>
<dbReference type="OrthoDB" id="1378449at2759"/>
<dbReference type="Proteomes" id="UP000283530">
    <property type="component" value="Unassembled WGS sequence"/>
</dbReference>
<dbReference type="EMBL" id="QPKB01000011">
    <property type="protein sequence ID" value="RWR94935.1"/>
    <property type="molecule type" value="Genomic_DNA"/>
</dbReference>
<reference evidence="2 3" key="1">
    <citation type="journal article" date="2019" name="Nat. Plants">
        <title>Stout camphor tree genome fills gaps in understanding of flowering plant genome evolution.</title>
        <authorList>
            <person name="Chaw S.M."/>
            <person name="Liu Y.C."/>
            <person name="Wu Y.W."/>
            <person name="Wang H.Y."/>
            <person name="Lin C.I."/>
            <person name="Wu C.S."/>
            <person name="Ke H.M."/>
            <person name="Chang L.Y."/>
            <person name="Hsu C.Y."/>
            <person name="Yang H.T."/>
            <person name="Sudianto E."/>
            <person name="Hsu M.H."/>
            <person name="Wu K.P."/>
            <person name="Wang L.N."/>
            <person name="Leebens-Mack J.H."/>
            <person name="Tsai I.J."/>
        </authorList>
    </citation>
    <scope>NUCLEOTIDE SEQUENCE [LARGE SCALE GENOMIC DNA]</scope>
    <source>
        <strain evidence="3">cv. Chaw 1501</strain>
        <tissue evidence="2">Young leaves</tissue>
    </source>
</reference>